<organism evidence="7 8">
    <name type="scientific">Caminibacter pacificus</name>
    <dbReference type="NCBI Taxonomy" id="1424653"/>
    <lineage>
        <taxon>Bacteria</taxon>
        <taxon>Pseudomonadati</taxon>
        <taxon>Campylobacterota</taxon>
        <taxon>Epsilonproteobacteria</taxon>
        <taxon>Nautiliales</taxon>
        <taxon>Nautiliaceae</taxon>
        <taxon>Caminibacter</taxon>
    </lineage>
</organism>
<evidence type="ECO:0000259" key="4">
    <source>
        <dbReference type="Pfam" id="PF02576"/>
    </source>
</evidence>
<feature type="domain" description="Ribosome maturation factor RimP C-terminal" evidence="5">
    <location>
        <begin position="84"/>
        <end position="141"/>
    </location>
</feature>
<dbReference type="GO" id="GO:0000028">
    <property type="term" value="P:ribosomal small subunit assembly"/>
    <property type="evidence" value="ECO:0007669"/>
    <property type="project" value="TreeGrafter"/>
</dbReference>
<dbReference type="InterPro" id="IPR003728">
    <property type="entry name" value="Ribosome_maturation_RimP"/>
</dbReference>
<proteinExistence type="inferred from homology"/>
<keyword evidence="9" id="KW-1185">Reference proteome</keyword>
<evidence type="ECO:0000313" key="9">
    <source>
        <dbReference type="Proteomes" id="UP000298805"/>
    </source>
</evidence>
<evidence type="ECO:0000259" key="5">
    <source>
        <dbReference type="Pfam" id="PF17384"/>
    </source>
</evidence>
<dbReference type="Pfam" id="PF17384">
    <property type="entry name" value="DUF150_C"/>
    <property type="match status" value="1"/>
</dbReference>
<dbReference type="SUPFAM" id="SSF74942">
    <property type="entry name" value="YhbC-like, C-terminal domain"/>
    <property type="match status" value="1"/>
</dbReference>
<dbReference type="GO" id="GO:0006412">
    <property type="term" value="P:translation"/>
    <property type="evidence" value="ECO:0007669"/>
    <property type="project" value="TreeGrafter"/>
</dbReference>
<sequence length="148" mass="16916">MTREELKNVIKNIVEDNGCELYDIEETMEGDHKYFRVYITKPGGVNLNDCTAINNLISPIFDVEDPVEGKYFLEVSSPGVERKLTKPEHFEKSIGENVKVTTNEGKKLKGQLKSFIDGVAEIGKEKVNFNDIKKAKTYVDWSTYKFDE</sequence>
<feature type="domain" description="Ribosome maturation factor RimP N-terminal" evidence="4">
    <location>
        <begin position="10"/>
        <end position="81"/>
    </location>
</feature>
<dbReference type="FunFam" id="3.30.300.70:FF:000001">
    <property type="entry name" value="Ribosome maturation factor RimP"/>
    <property type="match status" value="1"/>
</dbReference>
<dbReference type="GO" id="GO:0005829">
    <property type="term" value="C:cytosol"/>
    <property type="evidence" value="ECO:0007669"/>
    <property type="project" value="TreeGrafter"/>
</dbReference>
<dbReference type="Gene3D" id="3.30.300.70">
    <property type="entry name" value="RimP-like superfamily, N-terminal"/>
    <property type="match status" value="1"/>
</dbReference>
<dbReference type="RefSeq" id="WP_123352466.1">
    <property type="nucleotide sequence ID" value="NZ_CP027432.2"/>
</dbReference>
<dbReference type="InterPro" id="IPR028989">
    <property type="entry name" value="RimP_N"/>
</dbReference>
<dbReference type="AlphaFoldDB" id="A0AAJ4UXW0"/>
<dbReference type="EMBL" id="RJVK01000002">
    <property type="protein sequence ID" value="ROR40083.1"/>
    <property type="molecule type" value="Genomic_DNA"/>
</dbReference>
<dbReference type="InterPro" id="IPR035956">
    <property type="entry name" value="RimP_N_sf"/>
</dbReference>
<gene>
    <name evidence="3" type="primary">rimP</name>
    <name evidence="6" type="ORF">C6V80_01805</name>
    <name evidence="7" type="ORF">EDC58_1067</name>
</gene>
<reference evidence="9" key="1">
    <citation type="submission" date="2018-03" db="EMBL/GenBank/DDBJ databases">
        <title>A comparative analysis of the Nautiliaceae.</title>
        <authorList>
            <person name="Grosche A."/>
            <person name="Smedile F."/>
            <person name="Vetriani C."/>
        </authorList>
    </citation>
    <scope>NUCLEOTIDE SEQUENCE [LARGE SCALE GENOMIC DNA]</scope>
    <source>
        <strain evidence="9">TB6</strain>
    </source>
</reference>
<accession>A0AAJ4UXW0</accession>
<comment type="subcellular location">
    <subcellularLocation>
        <location evidence="3">Cytoplasm</location>
    </subcellularLocation>
</comment>
<keyword evidence="2 3" id="KW-0690">Ribosome biogenesis</keyword>
<evidence type="ECO:0000313" key="6">
    <source>
        <dbReference type="EMBL" id="QCI27743.1"/>
    </source>
</evidence>
<dbReference type="Pfam" id="PF02576">
    <property type="entry name" value="RimP_N"/>
    <property type="match status" value="1"/>
</dbReference>
<reference evidence="6" key="3">
    <citation type="submission" date="2019-06" db="EMBL/GenBank/DDBJ databases">
        <title>A comparative analysis of the Nautiliaceae.</title>
        <authorList>
            <person name="Grosche A."/>
            <person name="Smedile F."/>
            <person name="Vetriani C."/>
        </authorList>
    </citation>
    <scope>NUCLEOTIDE SEQUENCE</scope>
    <source>
        <strain evidence="6">TB6</strain>
    </source>
</reference>
<dbReference type="CDD" id="cd01734">
    <property type="entry name" value="YlxS_C"/>
    <property type="match status" value="1"/>
</dbReference>
<keyword evidence="1 3" id="KW-0963">Cytoplasm</keyword>
<evidence type="ECO:0000256" key="2">
    <source>
        <dbReference type="ARBA" id="ARBA00022517"/>
    </source>
</evidence>
<dbReference type="InterPro" id="IPR028998">
    <property type="entry name" value="RimP_C"/>
</dbReference>
<reference evidence="7 8" key="2">
    <citation type="submission" date="2018-11" db="EMBL/GenBank/DDBJ databases">
        <title>Genomic Encyclopedia of Type Strains, Phase IV (KMG-IV): sequencing the most valuable type-strain genomes for metagenomic binning, comparative biology and taxonomic classification.</title>
        <authorList>
            <person name="Goeker M."/>
        </authorList>
    </citation>
    <scope>NUCLEOTIDE SEQUENCE [LARGE SCALE GENOMIC DNA]</scope>
    <source>
        <strain evidence="7 8">DSM 27783</strain>
    </source>
</reference>
<comment type="function">
    <text evidence="3">Required for maturation of 30S ribosomal subunits.</text>
</comment>
<dbReference type="PANTHER" id="PTHR33867">
    <property type="entry name" value="RIBOSOME MATURATION FACTOR RIMP"/>
    <property type="match status" value="1"/>
</dbReference>
<dbReference type="HAMAP" id="MF_01077">
    <property type="entry name" value="RimP"/>
    <property type="match status" value="1"/>
</dbReference>
<dbReference type="EMBL" id="CP027432">
    <property type="protein sequence ID" value="QCI27743.1"/>
    <property type="molecule type" value="Genomic_DNA"/>
</dbReference>
<evidence type="ECO:0000313" key="8">
    <source>
        <dbReference type="Proteomes" id="UP000272781"/>
    </source>
</evidence>
<dbReference type="Proteomes" id="UP000298805">
    <property type="component" value="Chromosome"/>
</dbReference>
<dbReference type="SUPFAM" id="SSF75420">
    <property type="entry name" value="YhbC-like, N-terminal domain"/>
    <property type="match status" value="1"/>
</dbReference>
<dbReference type="Proteomes" id="UP000272781">
    <property type="component" value="Unassembled WGS sequence"/>
</dbReference>
<evidence type="ECO:0000256" key="1">
    <source>
        <dbReference type="ARBA" id="ARBA00022490"/>
    </source>
</evidence>
<evidence type="ECO:0000256" key="3">
    <source>
        <dbReference type="HAMAP-Rule" id="MF_01077"/>
    </source>
</evidence>
<name>A0AAJ4UXW0_9BACT</name>
<protein>
    <recommendedName>
        <fullName evidence="3">Ribosome maturation factor RimP</fullName>
    </recommendedName>
</protein>
<dbReference type="InterPro" id="IPR036847">
    <property type="entry name" value="RimP_C_sf"/>
</dbReference>
<evidence type="ECO:0000313" key="7">
    <source>
        <dbReference type="EMBL" id="ROR40083.1"/>
    </source>
</evidence>
<comment type="similarity">
    <text evidence="3">Belongs to the RimP family.</text>
</comment>
<dbReference type="PANTHER" id="PTHR33867:SF1">
    <property type="entry name" value="RIBOSOME MATURATION FACTOR RIMP"/>
    <property type="match status" value="1"/>
</dbReference>